<dbReference type="Gene3D" id="3.20.20.450">
    <property type="entry name" value="EAL domain"/>
    <property type="match status" value="1"/>
</dbReference>
<dbReference type="InterPro" id="IPR050706">
    <property type="entry name" value="Cyclic-di-GMP_PDE-like"/>
</dbReference>
<dbReference type="PROSITE" id="PS50887">
    <property type="entry name" value="GGDEF"/>
    <property type="match status" value="1"/>
</dbReference>
<dbReference type="RefSeq" id="WP_176279086.1">
    <property type="nucleotide sequence ID" value="NZ_JABWMH010000002.1"/>
</dbReference>
<comment type="caution">
    <text evidence="3">The sequence shown here is derived from an EMBL/GenBank/DDBJ whole genome shotgun (WGS) entry which is preliminary data.</text>
</comment>
<evidence type="ECO:0000259" key="1">
    <source>
        <dbReference type="PROSITE" id="PS50883"/>
    </source>
</evidence>
<dbReference type="InterPro" id="IPR000160">
    <property type="entry name" value="GGDEF_dom"/>
</dbReference>
<reference evidence="3 4" key="1">
    <citation type="submission" date="2020-06" db="EMBL/GenBank/DDBJ databases">
        <authorList>
            <person name="Kim S.-J."/>
            <person name="Park S.-J."/>
        </authorList>
    </citation>
    <scope>NUCLEOTIDE SEQUENCE [LARGE SCALE GENOMIC DNA]</scope>
    <source>
        <strain evidence="3 4">SW-151</strain>
    </source>
</reference>
<dbReference type="SMART" id="SM00267">
    <property type="entry name" value="GGDEF"/>
    <property type="match status" value="1"/>
</dbReference>
<keyword evidence="4" id="KW-1185">Reference proteome</keyword>
<dbReference type="SUPFAM" id="SSF141868">
    <property type="entry name" value="EAL domain-like"/>
    <property type="match status" value="1"/>
</dbReference>
<dbReference type="PROSITE" id="PS50883">
    <property type="entry name" value="EAL"/>
    <property type="match status" value="1"/>
</dbReference>
<dbReference type="EMBL" id="JABWMH010000002">
    <property type="protein sequence ID" value="NVD27575.1"/>
    <property type="molecule type" value="Genomic_DNA"/>
</dbReference>
<dbReference type="InterPro" id="IPR035919">
    <property type="entry name" value="EAL_sf"/>
</dbReference>
<gene>
    <name evidence="3" type="ORF">HUO14_06620</name>
</gene>
<dbReference type="SMART" id="SM00052">
    <property type="entry name" value="EAL"/>
    <property type="match status" value="1"/>
</dbReference>
<evidence type="ECO:0000259" key="2">
    <source>
        <dbReference type="PROSITE" id="PS50887"/>
    </source>
</evidence>
<dbReference type="Pfam" id="PF00563">
    <property type="entry name" value="EAL"/>
    <property type="match status" value="1"/>
</dbReference>
<dbReference type="InterPro" id="IPR029787">
    <property type="entry name" value="Nucleotide_cyclase"/>
</dbReference>
<proteinExistence type="predicted"/>
<dbReference type="PANTHER" id="PTHR33121">
    <property type="entry name" value="CYCLIC DI-GMP PHOSPHODIESTERASE PDEF"/>
    <property type="match status" value="1"/>
</dbReference>
<dbReference type="Proteomes" id="UP000652427">
    <property type="component" value="Unassembled WGS sequence"/>
</dbReference>
<dbReference type="InterPro" id="IPR043128">
    <property type="entry name" value="Rev_trsase/Diguanyl_cyclase"/>
</dbReference>
<protein>
    <submittedName>
        <fullName evidence="3">EAL domain-containing protein</fullName>
    </submittedName>
</protein>
<name>A0ABX2N1H4_9SPHN</name>
<dbReference type="InterPro" id="IPR001633">
    <property type="entry name" value="EAL_dom"/>
</dbReference>
<dbReference type="Pfam" id="PF00990">
    <property type="entry name" value="GGDEF"/>
    <property type="match status" value="1"/>
</dbReference>
<dbReference type="Gene3D" id="3.30.70.270">
    <property type="match status" value="1"/>
</dbReference>
<evidence type="ECO:0000313" key="3">
    <source>
        <dbReference type="EMBL" id="NVD27575.1"/>
    </source>
</evidence>
<feature type="domain" description="GGDEF" evidence="2">
    <location>
        <begin position="225"/>
        <end position="360"/>
    </location>
</feature>
<dbReference type="SUPFAM" id="SSF55073">
    <property type="entry name" value="Nucleotide cyclase"/>
    <property type="match status" value="1"/>
</dbReference>
<dbReference type="PANTHER" id="PTHR33121:SF70">
    <property type="entry name" value="SIGNALING PROTEIN YKOW"/>
    <property type="match status" value="1"/>
</dbReference>
<feature type="domain" description="EAL" evidence="1">
    <location>
        <begin position="368"/>
        <end position="621"/>
    </location>
</feature>
<organism evidence="3 4">
    <name type="scientific">Parasphingorhabdus flavimaris</name>
    <dbReference type="NCBI Taxonomy" id="266812"/>
    <lineage>
        <taxon>Bacteria</taxon>
        <taxon>Pseudomonadati</taxon>
        <taxon>Pseudomonadota</taxon>
        <taxon>Alphaproteobacteria</taxon>
        <taxon>Sphingomonadales</taxon>
        <taxon>Sphingomonadaceae</taxon>
        <taxon>Parasphingorhabdus</taxon>
    </lineage>
</organism>
<accession>A0ABX2N1H4</accession>
<dbReference type="CDD" id="cd01948">
    <property type="entry name" value="EAL"/>
    <property type="match status" value="1"/>
</dbReference>
<sequence>MIAVIDVRGAENDGLTAIAELASTATEGGVAILVLVDSSQNVQILEQCFESGATHYLDFADSGANLAQAIKYAYRYAENFRGGAERTSHEHSMLTFADLQWSMTLGPVREYWISESLRMAASEIDFGRYPATGIYRNLSSEERKRVRGAMGRLRDGARQAAVPHRFKGRAVIHHLHEAEGRIFGRIEYLADNEEVDDWRGRDLLSGLRNTAAARTWVREKLEAGKPLTLIAIGLKNFRMINAAFGRNVGDQLLRIVGHRLMDQTQRLYAGSQIVARLDGQNFLIALADIHSSEISAFANDLFDSVFSDLQWEGRPIHLVARAGVAIGHKDSSEKTLIRKAVLALAEATAADALPIKFSSVSEADVHFEELLEIQLAGAMGRGEIVIAFQPQLRVATGQLTGAEALARWEHPEYGLLGASTLFSVAERAGVMESLSTQIHKQALTLAANWPESLGFLSLSLNVTAGDLAAASFDVDILAQVEAAGFEAERLTIEITESELIGNLSASADTLQRLRSAGVRIAIDDFGTGYSSLSYLKQLPVDYLKIDSGLTSDISGSPKDQVVVRSIIDMAHSLNLGVIAEGVETESQLDILIEQECEYFQGFLRSGPLSPDEFEAFALRSN</sequence>
<evidence type="ECO:0000313" key="4">
    <source>
        <dbReference type="Proteomes" id="UP000652427"/>
    </source>
</evidence>